<feature type="transmembrane region" description="Helical" evidence="5">
    <location>
        <begin position="179"/>
        <end position="197"/>
    </location>
</feature>
<dbReference type="InterPro" id="IPR020846">
    <property type="entry name" value="MFS_dom"/>
</dbReference>
<dbReference type="SUPFAM" id="SSF103473">
    <property type="entry name" value="MFS general substrate transporter"/>
    <property type="match status" value="1"/>
</dbReference>
<reference evidence="7 8" key="1">
    <citation type="submission" date="2018-03" db="EMBL/GenBank/DDBJ databases">
        <title>Genomic Encyclopedia of Archaeal and Bacterial Type Strains, Phase II (KMG-II): from individual species to whole genera.</title>
        <authorList>
            <person name="Goeker M."/>
        </authorList>
    </citation>
    <scope>NUCLEOTIDE SEQUENCE [LARGE SCALE GENOMIC DNA]</scope>
    <source>
        <strain evidence="7 8">DSM 44889</strain>
    </source>
</reference>
<protein>
    <submittedName>
        <fullName evidence="7">Putative MFS family arabinose efflux permease</fullName>
    </submittedName>
</protein>
<keyword evidence="2 5" id="KW-0812">Transmembrane</keyword>
<dbReference type="Pfam" id="PF07690">
    <property type="entry name" value="MFS_1"/>
    <property type="match status" value="1"/>
</dbReference>
<dbReference type="PANTHER" id="PTHR23530">
    <property type="entry name" value="TRANSPORT PROTEIN-RELATED"/>
    <property type="match status" value="1"/>
</dbReference>
<evidence type="ECO:0000256" key="4">
    <source>
        <dbReference type="ARBA" id="ARBA00023136"/>
    </source>
</evidence>
<name>A0A316AH64_9ACTN</name>
<feature type="transmembrane region" description="Helical" evidence="5">
    <location>
        <begin position="110"/>
        <end position="133"/>
    </location>
</feature>
<dbReference type="AlphaFoldDB" id="A0A316AH64"/>
<proteinExistence type="predicted"/>
<evidence type="ECO:0000256" key="1">
    <source>
        <dbReference type="ARBA" id="ARBA00004651"/>
    </source>
</evidence>
<dbReference type="InterPro" id="IPR053160">
    <property type="entry name" value="MFS_DHA3_Transporter"/>
</dbReference>
<accession>A0A316AH64</accession>
<evidence type="ECO:0000256" key="5">
    <source>
        <dbReference type="SAM" id="Phobius"/>
    </source>
</evidence>
<feature type="transmembrane region" description="Helical" evidence="5">
    <location>
        <begin position="268"/>
        <end position="287"/>
    </location>
</feature>
<feature type="transmembrane region" description="Helical" evidence="5">
    <location>
        <begin position="154"/>
        <end position="173"/>
    </location>
</feature>
<dbReference type="RefSeq" id="WP_211319125.1">
    <property type="nucleotide sequence ID" value="NZ_QGDQ01000001.1"/>
</dbReference>
<evidence type="ECO:0000256" key="3">
    <source>
        <dbReference type="ARBA" id="ARBA00022989"/>
    </source>
</evidence>
<dbReference type="Gene3D" id="1.20.1250.20">
    <property type="entry name" value="MFS general substrate transporter like domains"/>
    <property type="match status" value="1"/>
</dbReference>
<evidence type="ECO:0000313" key="7">
    <source>
        <dbReference type="EMBL" id="PWJ56244.1"/>
    </source>
</evidence>
<dbReference type="InterPro" id="IPR036259">
    <property type="entry name" value="MFS_trans_sf"/>
</dbReference>
<feature type="transmembrane region" description="Helical" evidence="5">
    <location>
        <begin position="54"/>
        <end position="78"/>
    </location>
</feature>
<evidence type="ECO:0000259" key="6">
    <source>
        <dbReference type="PROSITE" id="PS50850"/>
    </source>
</evidence>
<feature type="transmembrane region" description="Helical" evidence="5">
    <location>
        <begin position="377"/>
        <end position="397"/>
    </location>
</feature>
<gene>
    <name evidence="7" type="ORF">BXY45_101219</name>
</gene>
<comment type="caution">
    <text evidence="7">The sequence shown here is derived from an EMBL/GenBank/DDBJ whole genome shotgun (WGS) entry which is preliminary data.</text>
</comment>
<dbReference type="PANTHER" id="PTHR23530:SF1">
    <property type="entry name" value="PERMEASE, MAJOR FACILITATOR SUPERFAMILY-RELATED"/>
    <property type="match status" value="1"/>
</dbReference>
<feature type="transmembrane region" description="Helical" evidence="5">
    <location>
        <begin position="294"/>
        <end position="313"/>
    </location>
</feature>
<dbReference type="Proteomes" id="UP000245469">
    <property type="component" value="Unassembled WGS sequence"/>
</dbReference>
<sequence>MTAPCPTDMQRTHTAHHRARRLVGLALAWAVLSESVPLYPLYSLLFADHGLSEAQISGLFAVWALTTVLAQVPCGALADRTSRRTALVLSGVLQAVGYVLWTVWPTAPSFAAGFVLWGLALALAVGALEALVWDGLAEADEQHRYAKVIGRVRAAQLLGQLPGTLAAVALASWGGYPAVGWASAASCLLAAAVAVLVREPPHSTVAPPEDADVGEVVTAPGALRQGIGVLVHHRRLAAVVVVVGLLTGLDAIDEYTPLLARAWGVPDAVNPLVVLVIPMAGALGAAFGERLAGIRPLVLGGWLVAAAASLEVADLLHQVAGTALVALGYGAYRAVLVVADARLQEHVVGDARATVTSVAGVVSQLGSLALYGLWALWSLPGAVGLFALCAVGAWLALRPPRARSLATRPGLVAAQPSPLVTITEALPAARAQLP</sequence>
<feature type="transmembrane region" description="Helical" evidence="5">
    <location>
        <begin position="21"/>
        <end position="42"/>
    </location>
</feature>
<evidence type="ECO:0000256" key="2">
    <source>
        <dbReference type="ARBA" id="ARBA00022692"/>
    </source>
</evidence>
<dbReference type="PROSITE" id="PS50850">
    <property type="entry name" value="MFS"/>
    <property type="match status" value="1"/>
</dbReference>
<comment type="subcellular location">
    <subcellularLocation>
        <location evidence="1">Cell membrane</location>
        <topology evidence="1">Multi-pass membrane protein</topology>
    </subcellularLocation>
</comment>
<feature type="transmembrane region" description="Helical" evidence="5">
    <location>
        <begin position="236"/>
        <end position="256"/>
    </location>
</feature>
<dbReference type="GO" id="GO:0022857">
    <property type="term" value="F:transmembrane transporter activity"/>
    <property type="evidence" value="ECO:0007669"/>
    <property type="project" value="InterPro"/>
</dbReference>
<organism evidence="7 8">
    <name type="scientific">Quadrisphaera granulorum</name>
    <dbReference type="NCBI Taxonomy" id="317664"/>
    <lineage>
        <taxon>Bacteria</taxon>
        <taxon>Bacillati</taxon>
        <taxon>Actinomycetota</taxon>
        <taxon>Actinomycetes</taxon>
        <taxon>Kineosporiales</taxon>
        <taxon>Kineosporiaceae</taxon>
        <taxon>Quadrisphaera</taxon>
    </lineage>
</organism>
<dbReference type="GO" id="GO:0005886">
    <property type="term" value="C:plasma membrane"/>
    <property type="evidence" value="ECO:0007669"/>
    <property type="project" value="UniProtKB-SubCell"/>
</dbReference>
<dbReference type="EMBL" id="QGDQ01000001">
    <property type="protein sequence ID" value="PWJ56244.1"/>
    <property type="molecule type" value="Genomic_DNA"/>
</dbReference>
<dbReference type="InterPro" id="IPR011701">
    <property type="entry name" value="MFS"/>
</dbReference>
<feature type="domain" description="Major facilitator superfamily (MFS) profile" evidence="6">
    <location>
        <begin position="19"/>
        <end position="402"/>
    </location>
</feature>
<evidence type="ECO:0000313" key="8">
    <source>
        <dbReference type="Proteomes" id="UP000245469"/>
    </source>
</evidence>
<feature type="transmembrane region" description="Helical" evidence="5">
    <location>
        <begin position="85"/>
        <end position="104"/>
    </location>
</feature>
<keyword evidence="8" id="KW-1185">Reference proteome</keyword>
<keyword evidence="4 5" id="KW-0472">Membrane</keyword>
<keyword evidence="3 5" id="KW-1133">Transmembrane helix</keyword>